<protein>
    <submittedName>
        <fullName evidence="1">Uncharacterized protein</fullName>
    </submittedName>
</protein>
<organism evidence="1 2">
    <name type="scientific">Solanum bulbocastanum</name>
    <name type="common">Wild potato</name>
    <dbReference type="NCBI Taxonomy" id="147425"/>
    <lineage>
        <taxon>Eukaryota</taxon>
        <taxon>Viridiplantae</taxon>
        <taxon>Streptophyta</taxon>
        <taxon>Embryophyta</taxon>
        <taxon>Tracheophyta</taxon>
        <taxon>Spermatophyta</taxon>
        <taxon>Magnoliopsida</taxon>
        <taxon>eudicotyledons</taxon>
        <taxon>Gunneridae</taxon>
        <taxon>Pentapetalae</taxon>
        <taxon>asterids</taxon>
        <taxon>lamiids</taxon>
        <taxon>Solanales</taxon>
        <taxon>Solanaceae</taxon>
        <taxon>Solanoideae</taxon>
        <taxon>Solaneae</taxon>
        <taxon>Solanum</taxon>
    </lineage>
</organism>
<dbReference type="Proteomes" id="UP001371456">
    <property type="component" value="Unassembled WGS sequence"/>
</dbReference>
<gene>
    <name evidence="1" type="ORF">RDI58_021808</name>
</gene>
<evidence type="ECO:0000313" key="2">
    <source>
        <dbReference type="Proteomes" id="UP001371456"/>
    </source>
</evidence>
<dbReference type="EMBL" id="JBANQN010000009">
    <property type="protein sequence ID" value="KAK6779624.1"/>
    <property type="molecule type" value="Genomic_DNA"/>
</dbReference>
<sequence length="197" mass="23251">MMKVENTTGSLGRICAFHTMKEVLTSEVQNTSAKSSQLNNGEKFRTSNFLKAKYWTNVHPDSVHWCPSQSHSWKAMCELRDTVDDLIWWRTGKLNINLWFDNWTTQVPLYFLMKDFTEYQDVNVNEVFREGVWNWTILIPQPNDYIKEIIARFPITINKDKEAIPVWTVSESGAFMVSSTWESHRQRRYISQFNSKL</sequence>
<reference evidence="1 2" key="1">
    <citation type="submission" date="2024-02" db="EMBL/GenBank/DDBJ databases">
        <title>de novo genome assembly of Solanum bulbocastanum strain 11H21.</title>
        <authorList>
            <person name="Hosaka A.J."/>
        </authorList>
    </citation>
    <scope>NUCLEOTIDE SEQUENCE [LARGE SCALE GENOMIC DNA]</scope>
    <source>
        <tissue evidence="1">Young leaves</tissue>
    </source>
</reference>
<comment type="caution">
    <text evidence="1">The sequence shown here is derived from an EMBL/GenBank/DDBJ whole genome shotgun (WGS) entry which is preliminary data.</text>
</comment>
<keyword evidence="2" id="KW-1185">Reference proteome</keyword>
<evidence type="ECO:0000313" key="1">
    <source>
        <dbReference type="EMBL" id="KAK6779624.1"/>
    </source>
</evidence>
<accession>A0AAN8T1K6</accession>
<proteinExistence type="predicted"/>
<dbReference type="AlphaFoldDB" id="A0AAN8T1K6"/>
<name>A0AAN8T1K6_SOLBU</name>